<evidence type="ECO:0000256" key="4">
    <source>
        <dbReference type="ARBA" id="ARBA00022741"/>
    </source>
</evidence>
<comment type="similarity">
    <text evidence="2">Belongs to the small GTPase superfamily. Ran family.</text>
</comment>
<keyword evidence="10" id="KW-1185">Reference proteome</keyword>
<dbReference type="EMBL" id="CH479190">
    <property type="protein sequence ID" value="EDW26019.1"/>
    <property type="molecule type" value="Genomic_DNA"/>
</dbReference>
<dbReference type="AlphaFoldDB" id="B4GTZ9"/>
<proteinExistence type="inferred from homology"/>
<keyword evidence="3" id="KW-0813">Transport</keyword>
<dbReference type="SMART" id="SM00176">
    <property type="entry name" value="RAN"/>
    <property type="match status" value="1"/>
</dbReference>
<sequence>MYYMDGLPTYKLVVVGDTKTGKTSLIKRLLTGLFDENTDYWPTRKHTEQDIVFHTKRGPVRFNVWDTSAEQKSPGLRHVCHRGSDCAVIMCDVTNQETCDNVFLWNSELWDDCGRIPTVICGNKADNPSRTVFKLNPIICKSDMQYFDISVKNNYCCSEPFIYLFYQLIGERFHFVTSMPPNGLQTILEAEEEMEQDAHEEETLGKYKDYVKKEDELLKKIKDYFKEKTVALKTGNDHRVNIAPGKDNDGREETITNNQ</sequence>
<dbReference type="InterPro" id="IPR001806">
    <property type="entry name" value="Small_GTPase"/>
</dbReference>
<dbReference type="GO" id="GO:0003924">
    <property type="term" value="F:GTPase activity"/>
    <property type="evidence" value="ECO:0007669"/>
    <property type="project" value="InterPro"/>
</dbReference>
<dbReference type="NCBIfam" id="TIGR00231">
    <property type="entry name" value="small_GTP"/>
    <property type="match status" value="1"/>
</dbReference>
<accession>B4GTZ9</accession>
<dbReference type="GO" id="GO:0005525">
    <property type="term" value="F:GTP binding"/>
    <property type="evidence" value="ECO:0007669"/>
    <property type="project" value="UniProtKB-KW"/>
</dbReference>
<dbReference type="InterPro" id="IPR005225">
    <property type="entry name" value="Small_GTP-bd"/>
</dbReference>
<dbReference type="SMART" id="SM00175">
    <property type="entry name" value="RAB"/>
    <property type="match status" value="1"/>
</dbReference>
<evidence type="ECO:0000313" key="10">
    <source>
        <dbReference type="Proteomes" id="UP000008744"/>
    </source>
</evidence>
<gene>
    <name evidence="9" type="primary">Dper\GL14451</name>
    <name evidence="9" type="ORF">Dper_GL14451</name>
</gene>
<protein>
    <submittedName>
        <fullName evidence="9">GL14451</fullName>
    </submittedName>
</protein>
<dbReference type="STRING" id="7234.B4GTZ9"/>
<dbReference type="SUPFAM" id="SSF52540">
    <property type="entry name" value="P-loop containing nucleoside triphosphate hydrolases"/>
    <property type="match status" value="1"/>
</dbReference>
<comment type="subcellular location">
    <subcellularLocation>
        <location evidence="1">Nucleus</location>
    </subcellularLocation>
</comment>
<evidence type="ECO:0000256" key="6">
    <source>
        <dbReference type="ARBA" id="ARBA00023134"/>
    </source>
</evidence>
<dbReference type="SMART" id="SM00173">
    <property type="entry name" value="RAS"/>
    <property type="match status" value="1"/>
</dbReference>
<dbReference type="GO" id="GO:0005737">
    <property type="term" value="C:cytoplasm"/>
    <property type="evidence" value="ECO:0007669"/>
    <property type="project" value="TreeGrafter"/>
</dbReference>
<evidence type="ECO:0000256" key="2">
    <source>
        <dbReference type="ARBA" id="ARBA00008028"/>
    </source>
</evidence>
<dbReference type="GO" id="GO:0000054">
    <property type="term" value="P:ribosomal subunit export from nucleus"/>
    <property type="evidence" value="ECO:0007669"/>
    <property type="project" value="TreeGrafter"/>
</dbReference>
<dbReference type="PhylomeDB" id="B4GTZ9"/>
<dbReference type="SMART" id="SM00174">
    <property type="entry name" value="RHO"/>
    <property type="match status" value="1"/>
</dbReference>
<dbReference type="OrthoDB" id="8830751at2759"/>
<dbReference type="OMA" id="NYCCSEP"/>
<keyword evidence="4" id="KW-0547">Nucleotide-binding</keyword>
<evidence type="ECO:0000256" key="7">
    <source>
        <dbReference type="ARBA" id="ARBA00023242"/>
    </source>
</evidence>
<dbReference type="PANTHER" id="PTHR24071">
    <property type="entry name" value="RAN GTPASE"/>
    <property type="match status" value="1"/>
</dbReference>
<dbReference type="PRINTS" id="PR00449">
    <property type="entry name" value="RASTRNSFRMNG"/>
</dbReference>
<organism evidence="10">
    <name type="scientific">Drosophila persimilis</name>
    <name type="common">Fruit fly</name>
    <dbReference type="NCBI Taxonomy" id="7234"/>
    <lineage>
        <taxon>Eukaryota</taxon>
        <taxon>Metazoa</taxon>
        <taxon>Ecdysozoa</taxon>
        <taxon>Arthropoda</taxon>
        <taxon>Hexapoda</taxon>
        <taxon>Insecta</taxon>
        <taxon>Pterygota</taxon>
        <taxon>Neoptera</taxon>
        <taxon>Endopterygota</taxon>
        <taxon>Diptera</taxon>
        <taxon>Brachycera</taxon>
        <taxon>Muscomorpha</taxon>
        <taxon>Ephydroidea</taxon>
        <taxon>Drosophilidae</taxon>
        <taxon>Drosophila</taxon>
        <taxon>Sophophora</taxon>
    </lineage>
</organism>
<keyword evidence="6" id="KW-0342">GTP-binding</keyword>
<dbReference type="Gene3D" id="3.40.50.300">
    <property type="entry name" value="P-loop containing nucleotide triphosphate hydrolases"/>
    <property type="match status" value="1"/>
</dbReference>
<name>B4GTZ9_DROPE</name>
<dbReference type="Pfam" id="PF00071">
    <property type="entry name" value="Ras"/>
    <property type="match status" value="1"/>
</dbReference>
<evidence type="ECO:0000256" key="8">
    <source>
        <dbReference type="SAM" id="MobiDB-lite"/>
    </source>
</evidence>
<evidence type="ECO:0000256" key="5">
    <source>
        <dbReference type="ARBA" id="ARBA00022927"/>
    </source>
</evidence>
<dbReference type="Proteomes" id="UP000008744">
    <property type="component" value="Unassembled WGS sequence"/>
</dbReference>
<feature type="region of interest" description="Disordered" evidence="8">
    <location>
        <begin position="239"/>
        <end position="259"/>
    </location>
</feature>
<evidence type="ECO:0000256" key="3">
    <source>
        <dbReference type="ARBA" id="ARBA00022448"/>
    </source>
</evidence>
<dbReference type="InterPro" id="IPR027417">
    <property type="entry name" value="P-loop_NTPase"/>
</dbReference>
<dbReference type="PROSITE" id="PS51419">
    <property type="entry name" value="RAB"/>
    <property type="match status" value="1"/>
</dbReference>
<dbReference type="GO" id="GO:0005634">
    <property type="term" value="C:nucleus"/>
    <property type="evidence" value="ECO:0007669"/>
    <property type="project" value="UniProtKB-SubCell"/>
</dbReference>
<keyword evidence="5" id="KW-0653">Protein transport</keyword>
<dbReference type="PROSITE" id="PS51418">
    <property type="entry name" value="RAN"/>
    <property type="match status" value="1"/>
</dbReference>
<dbReference type="GO" id="GO:0006606">
    <property type="term" value="P:protein import into nucleus"/>
    <property type="evidence" value="ECO:0007669"/>
    <property type="project" value="TreeGrafter"/>
</dbReference>
<dbReference type="eggNOG" id="KOG0096">
    <property type="taxonomic scope" value="Eukaryota"/>
</dbReference>
<keyword evidence="7" id="KW-0539">Nucleus</keyword>
<evidence type="ECO:0000256" key="1">
    <source>
        <dbReference type="ARBA" id="ARBA00004123"/>
    </source>
</evidence>
<dbReference type="HOGENOM" id="CLU_041217_13_0_1"/>
<dbReference type="InterPro" id="IPR002041">
    <property type="entry name" value="Ran_GTPase"/>
</dbReference>
<dbReference type="PANTHER" id="PTHR24071:SF0">
    <property type="entry name" value="GTP-BINDING NUCLEAR PROTEIN RAN"/>
    <property type="match status" value="1"/>
</dbReference>
<reference evidence="9 10" key="1">
    <citation type="journal article" date="2007" name="Nature">
        <title>Evolution of genes and genomes on the Drosophila phylogeny.</title>
        <authorList>
            <consortium name="Drosophila 12 Genomes Consortium"/>
            <person name="Clark A.G."/>
            <person name="Eisen M.B."/>
            <person name="Smith D.R."/>
            <person name="Bergman C.M."/>
            <person name="Oliver B."/>
            <person name="Markow T.A."/>
            <person name="Kaufman T.C."/>
            <person name="Kellis M."/>
            <person name="Gelbart W."/>
            <person name="Iyer V.N."/>
            <person name="Pollard D.A."/>
            <person name="Sackton T.B."/>
            <person name="Larracuente A.M."/>
            <person name="Singh N.D."/>
            <person name="Abad J.P."/>
            <person name="Abt D.N."/>
            <person name="Adryan B."/>
            <person name="Aguade M."/>
            <person name="Akashi H."/>
            <person name="Anderson W.W."/>
            <person name="Aquadro C.F."/>
            <person name="Ardell D.H."/>
            <person name="Arguello R."/>
            <person name="Artieri C.G."/>
            <person name="Barbash D.A."/>
            <person name="Barker D."/>
            <person name="Barsanti P."/>
            <person name="Batterham P."/>
            <person name="Batzoglou S."/>
            <person name="Begun D."/>
            <person name="Bhutkar A."/>
            <person name="Blanco E."/>
            <person name="Bosak S.A."/>
            <person name="Bradley R.K."/>
            <person name="Brand A.D."/>
            <person name="Brent M.R."/>
            <person name="Brooks A.N."/>
            <person name="Brown R.H."/>
            <person name="Butlin R.K."/>
            <person name="Caggese C."/>
            <person name="Calvi B.R."/>
            <person name="Bernardo de Carvalho A."/>
            <person name="Caspi A."/>
            <person name="Castrezana S."/>
            <person name="Celniker S.E."/>
            <person name="Chang J.L."/>
            <person name="Chapple C."/>
            <person name="Chatterji S."/>
            <person name="Chinwalla A."/>
            <person name="Civetta A."/>
            <person name="Clifton S.W."/>
            <person name="Comeron J.M."/>
            <person name="Costello J.C."/>
            <person name="Coyne J.A."/>
            <person name="Daub J."/>
            <person name="David R.G."/>
            <person name="Delcher A.L."/>
            <person name="Delehaunty K."/>
            <person name="Do C.B."/>
            <person name="Ebling H."/>
            <person name="Edwards K."/>
            <person name="Eickbush T."/>
            <person name="Evans J.D."/>
            <person name="Filipski A."/>
            <person name="Findeiss S."/>
            <person name="Freyhult E."/>
            <person name="Fulton L."/>
            <person name="Fulton R."/>
            <person name="Garcia A.C."/>
            <person name="Gardiner A."/>
            <person name="Garfield D.A."/>
            <person name="Garvin B.E."/>
            <person name="Gibson G."/>
            <person name="Gilbert D."/>
            <person name="Gnerre S."/>
            <person name="Godfrey J."/>
            <person name="Good R."/>
            <person name="Gotea V."/>
            <person name="Gravely B."/>
            <person name="Greenberg A.J."/>
            <person name="Griffiths-Jones S."/>
            <person name="Gross S."/>
            <person name="Guigo R."/>
            <person name="Gustafson E.A."/>
            <person name="Haerty W."/>
            <person name="Hahn M.W."/>
            <person name="Halligan D.L."/>
            <person name="Halpern A.L."/>
            <person name="Halter G.M."/>
            <person name="Han M.V."/>
            <person name="Heger A."/>
            <person name="Hillier L."/>
            <person name="Hinrichs A.S."/>
            <person name="Holmes I."/>
            <person name="Hoskins R.A."/>
            <person name="Hubisz M.J."/>
            <person name="Hultmark D."/>
            <person name="Huntley M.A."/>
            <person name="Jaffe D.B."/>
            <person name="Jagadeeshan S."/>
            <person name="Jeck W.R."/>
            <person name="Johnson J."/>
            <person name="Jones C.D."/>
            <person name="Jordan W.C."/>
            <person name="Karpen G.H."/>
            <person name="Kataoka E."/>
            <person name="Keightley P.D."/>
            <person name="Kheradpour P."/>
            <person name="Kirkness E.F."/>
            <person name="Koerich L.B."/>
            <person name="Kristiansen K."/>
            <person name="Kudrna D."/>
            <person name="Kulathinal R.J."/>
            <person name="Kumar S."/>
            <person name="Kwok R."/>
            <person name="Lander E."/>
            <person name="Langley C.H."/>
            <person name="Lapoint R."/>
            <person name="Lazzaro B.P."/>
            <person name="Lee S.J."/>
            <person name="Levesque L."/>
            <person name="Li R."/>
            <person name="Lin C.F."/>
            <person name="Lin M.F."/>
            <person name="Lindblad-Toh K."/>
            <person name="Llopart A."/>
            <person name="Long M."/>
            <person name="Low L."/>
            <person name="Lozovsky E."/>
            <person name="Lu J."/>
            <person name="Luo M."/>
            <person name="Machado C.A."/>
            <person name="Makalowski W."/>
            <person name="Marzo M."/>
            <person name="Matsuda M."/>
            <person name="Matzkin L."/>
            <person name="McAllister B."/>
            <person name="McBride C.S."/>
            <person name="McKernan B."/>
            <person name="McKernan K."/>
            <person name="Mendez-Lago M."/>
            <person name="Minx P."/>
            <person name="Mollenhauer M.U."/>
            <person name="Montooth K."/>
            <person name="Mount S.M."/>
            <person name="Mu X."/>
            <person name="Myers E."/>
            <person name="Negre B."/>
            <person name="Newfeld S."/>
            <person name="Nielsen R."/>
            <person name="Noor M.A."/>
            <person name="O'Grady P."/>
            <person name="Pachter L."/>
            <person name="Papaceit M."/>
            <person name="Parisi M.J."/>
            <person name="Parisi M."/>
            <person name="Parts L."/>
            <person name="Pedersen J.S."/>
            <person name="Pesole G."/>
            <person name="Phillippy A.M."/>
            <person name="Ponting C.P."/>
            <person name="Pop M."/>
            <person name="Porcelli D."/>
            <person name="Powell J.R."/>
            <person name="Prohaska S."/>
            <person name="Pruitt K."/>
            <person name="Puig M."/>
            <person name="Quesneville H."/>
            <person name="Ram K.R."/>
            <person name="Rand D."/>
            <person name="Rasmussen M.D."/>
            <person name="Reed L.K."/>
            <person name="Reenan R."/>
            <person name="Reily A."/>
            <person name="Remington K.A."/>
            <person name="Rieger T.T."/>
            <person name="Ritchie M.G."/>
            <person name="Robin C."/>
            <person name="Rogers Y.H."/>
            <person name="Rohde C."/>
            <person name="Rozas J."/>
            <person name="Rubenfield M.J."/>
            <person name="Ruiz A."/>
            <person name="Russo S."/>
            <person name="Salzberg S.L."/>
            <person name="Sanchez-Gracia A."/>
            <person name="Saranga D.J."/>
            <person name="Sato H."/>
            <person name="Schaeffer S.W."/>
            <person name="Schatz M.C."/>
            <person name="Schlenke T."/>
            <person name="Schwartz R."/>
            <person name="Segarra C."/>
            <person name="Singh R.S."/>
            <person name="Sirot L."/>
            <person name="Sirota M."/>
            <person name="Sisneros N.B."/>
            <person name="Smith C.D."/>
            <person name="Smith T.F."/>
            <person name="Spieth J."/>
            <person name="Stage D.E."/>
            <person name="Stark A."/>
            <person name="Stephan W."/>
            <person name="Strausberg R.L."/>
            <person name="Strempel S."/>
            <person name="Sturgill D."/>
            <person name="Sutton G."/>
            <person name="Sutton G.G."/>
            <person name="Tao W."/>
            <person name="Teichmann S."/>
            <person name="Tobari Y.N."/>
            <person name="Tomimura Y."/>
            <person name="Tsolas J.M."/>
            <person name="Valente V.L."/>
            <person name="Venter E."/>
            <person name="Venter J.C."/>
            <person name="Vicario S."/>
            <person name="Vieira F.G."/>
            <person name="Vilella A.J."/>
            <person name="Villasante A."/>
            <person name="Walenz B."/>
            <person name="Wang J."/>
            <person name="Wasserman M."/>
            <person name="Watts T."/>
            <person name="Wilson D."/>
            <person name="Wilson R.K."/>
            <person name="Wing R.A."/>
            <person name="Wolfner M.F."/>
            <person name="Wong A."/>
            <person name="Wong G.K."/>
            <person name="Wu C.I."/>
            <person name="Wu G."/>
            <person name="Yamamoto D."/>
            <person name="Yang H.P."/>
            <person name="Yang S.P."/>
            <person name="Yorke J.A."/>
            <person name="Yoshida K."/>
            <person name="Zdobnov E."/>
            <person name="Zhang P."/>
            <person name="Zhang Y."/>
            <person name="Zimin A.V."/>
            <person name="Baldwin J."/>
            <person name="Abdouelleil A."/>
            <person name="Abdulkadir J."/>
            <person name="Abebe A."/>
            <person name="Abera B."/>
            <person name="Abreu J."/>
            <person name="Acer S.C."/>
            <person name="Aftuck L."/>
            <person name="Alexander A."/>
            <person name="An P."/>
            <person name="Anderson E."/>
            <person name="Anderson S."/>
            <person name="Arachi H."/>
            <person name="Azer M."/>
            <person name="Bachantsang P."/>
            <person name="Barry A."/>
            <person name="Bayul T."/>
            <person name="Berlin A."/>
            <person name="Bessette D."/>
            <person name="Bloom T."/>
            <person name="Blye J."/>
            <person name="Boguslavskiy L."/>
            <person name="Bonnet C."/>
            <person name="Boukhgalter B."/>
            <person name="Bourzgui I."/>
            <person name="Brown A."/>
            <person name="Cahill P."/>
            <person name="Channer S."/>
            <person name="Cheshatsang Y."/>
            <person name="Chuda L."/>
            <person name="Citroen M."/>
            <person name="Collymore A."/>
            <person name="Cooke P."/>
            <person name="Costello M."/>
            <person name="D'Aco K."/>
            <person name="Daza R."/>
            <person name="De Haan G."/>
            <person name="DeGray S."/>
            <person name="DeMaso C."/>
            <person name="Dhargay N."/>
            <person name="Dooley K."/>
            <person name="Dooley E."/>
            <person name="Doricent M."/>
            <person name="Dorje P."/>
            <person name="Dorjee K."/>
            <person name="Dupes A."/>
            <person name="Elong R."/>
            <person name="Falk J."/>
            <person name="Farina A."/>
            <person name="Faro S."/>
            <person name="Ferguson D."/>
            <person name="Fisher S."/>
            <person name="Foley C.D."/>
            <person name="Franke A."/>
            <person name="Friedrich D."/>
            <person name="Gadbois L."/>
            <person name="Gearin G."/>
            <person name="Gearin C.R."/>
            <person name="Giannoukos G."/>
            <person name="Goode T."/>
            <person name="Graham J."/>
            <person name="Grandbois E."/>
            <person name="Grewal S."/>
            <person name="Gyaltsen K."/>
            <person name="Hafez N."/>
            <person name="Hagos B."/>
            <person name="Hall J."/>
            <person name="Henson C."/>
            <person name="Hollinger A."/>
            <person name="Honan T."/>
            <person name="Huard M.D."/>
            <person name="Hughes L."/>
            <person name="Hurhula B."/>
            <person name="Husby M.E."/>
            <person name="Kamat A."/>
            <person name="Kanga B."/>
            <person name="Kashin S."/>
            <person name="Khazanovich D."/>
            <person name="Kisner P."/>
            <person name="Lance K."/>
            <person name="Lara M."/>
            <person name="Lee W."/>
            <person name="Lennon N."/>
            <person name="Letendre F."/>
            <person name="LeVine R."/>
            <person name="Lipovsky A."/>
            <person name="Liu X."/>
            <person name="Liu J."/>
            <person name="Liu S."/>
            <person name="Lokyitsang T."/>
            <person name="Lokyitsang Y."/>
            <person name="Lubonja R."/>
            <person name="Lui A."/>
            <person name="MacDonald P."/>
            <person name="Magnisalis V."/>
            <person name="Maru K."/>
            <person name="Matthews C."/>
            <person name="McCusker W."/>
            <person name="McDonough S."/>
            <person name="Mehta T."/>
            <person name="Meldrim J."/>
            <person name="Meneus L."/>
            <person name="Mihai O."/>
            <person name="Mihalev A."/>
            <person name="Mihova T."/>
            <person name="Mittelman R."/>
            <person name="Mlenga V."/>
            <person name="Montmayeur A."/>
            <person name="Mulrain L."/>
            <person name="Navidi A."/>
            <person name="Naylor J."/>
            <person name="Negash T."/>
            <person name="Nguyen T."/>
            <person name="Nguyen N."/>
            <person name="Nicol R."/>
            <person name="Norbu C."/>
            <person name="Norbu N."/>
            <person name="Novod N."/>
            <person name="O'Neill B."/>
            <person name="Osman S."/>
            <person name="Markiewicz E."/>
            <person name="Oyono O.L."/>
            <person name="Patti C."/>
            <person name="Phunkhang P."/>
            <person name="Pierre F."/>
            <person name="Priest M."/>
            <person name="Raghuraman S."/>
            <person name="Rege F."/>
            <person name="Reyes R."/>
            <person name="Rise C."/>
            <person name="Rogov P."/>
            <person name="Ross K."/>
            <person name="Ryan E."/>
            <person name="Settipalli S."/>
            <person name="Shea T."/>
            <person name="Sherpa N."/>
            <person name="Shi L."/>
            <person name="Shih D."/>
            <person name="Sparrow T."/>
            <person name="Spaulding J."/>
            <person name="Stalker J."/>
            <person name="Stange-Thomann N."/>
            <person name="Stavropoulos S."/>
            <person name="Stone C."/>
            <person name="Strader C."/>
            <person name="Tesfaye S."/>
            <person name="Thomson T."/>
            <person name="Thoulutsang Y."/>
            <person name="Thoulutsang D."/>
            <person name="Topham K."/>
            <person name="Topping I."/>
            <person name="Tsamla T."/>
            <person name="Vassiliev H."/>
            <person name="Vo A."/>
            <person name="Wangchuk T."/>
            <person name="Wangdi T."/>
            <person name="Weiand M."/>
            <person name="Wilkinson J."/>
            <person name="Wilson A."/>
            <person name="Yadav S."/>
            <person name="Young G."/>
            <person name="Yu Q."/>
            <person name="Zembek L."/>
            <person name="Zhong D."/>
            <person name="Zimmer A."/>
            <person name="Zwirko Z."/>
            <person name="Jaffe D.B."/>
            <person name="Alvarez P."/>
            <person name="Brockman W."/>
            <person name="Butler J."/>
            <person name="Chin C."/>
            <person name="Gnerre S."/>
            <person name="Grabherr M."/>
            <person name="Kleber M."/>
            <person name="Mauceli E."/>
            <person name="MacCallum I."/>
        </authorList>
    </citation>
    <scope>NUCLEOTIDE SEQUENCE [LARGE SCALE GENOMIC DNA]</scope>
    <source>
        <strain evidence="10">MSH-3 / Tucson 14011-0111.49</strain>
    </source>
</reference>
<evidence type="ECO:0000313" key="9">
    <source>
        <dbReference type="EMBL" id="EDW26019.1"/>
    </source>
</evidence>